<name>A0ABW4YEQ4_9BACL</name>
<accession>A0ABW4YEQ4</accession>
<gene>
    <name evidence="1" type="ORF">ACFSJH_00130</name>
</gene>
<sequence>MNRSRYIPFERNRYFYGKLLTVRDFMSEQTYFADKRRLSNRLLFGTGVITGLQVVAVDDKSISVEAGAALDQLGREIIVPSPITIKLSNVDGFTNNEYAKNVYLCLGYDELGKEPVHTVAGALGTGEEVSEHNRILESYKLFVRESPPAPNMLEYDALMEETSVWYDDGQVRILQTIPKYVEPGQTFTLGLTVEKTLQTPHISFEYVPQLTNGQFVDEQYASKIVFVEPTDGGATTYKKQFTIRALPLEVEDHKQQIQLIAKAGSARLVIGDKQIYELSHLRQLVEVDSKRATERILQAYHQRSLDRALESPAEPAIYIAKISLLQMGASYSIDHVQSLPFHDYVINPSMLHRIWNKQTDSRNNPYEDTTMSEAQQVMEKQQEQAAAASEFPPMEQEFARLFPDEVELEVDPLFATGTIDIPIVQEQPKKWYQRRQRKFYSEEIKHDLITDQPVLLTIALSDEQEQIDVPMPDMWRRSNAIFSSNGHLFDDSEFASNYPVVTFATVQYPKKGAFRVGVHVKHKTDRTFLRFRWWAVKVDQGELGKNEV</sequence>
<dbReference type="EMBL" id="JBHUHO010000001">
    <property type="protein sequence ID" value="MFD2114162.1"/>
    <property type="molecule type" value="Genomic_DNA"/>
</dbReference>
<evidence type="ECO:0000313" key="1">
    <source>
        <dbReference type="EMBL" id="MFD2114162.1"/>
    </source>
</evidence>
<dbReference type="RefSeq" id="WP_377769135.1">
    <property type="nucleotide sequence ID" value="NZ_JBHUHO010000001.1"/>
</dbReference>
<organism evidence="1 2">
    <name type="scientific">Paenibacillus yanchengensis</name>
    <dbReference type="NCBI Taxonomy" id="2035833"/>
    <lineage>
        <taxon>Bacteria</taxon>
        <taxon>Bacillati</taxon>
        <taxon>Bacillota</taxon>
        <taxon>Bacilli</taxon>
        <taxon>Bacillales</taxon>
        <taxon>Paenibacillaceae</taxon>
        <taxon>Paenibacillus</taxon>
    </lineage>
</organism>
<evidence type="ECO:0000313" key="2">
    <source>
        <dbReference type="Proteomes" id="UP001597362"/>
    </source>
</evidence>
<reference evidence="2" key="1">
    <citation type="journal article" date="2019" name="Int. J. Syst. Evol. Microbiol.">
        <title>The Global Catalogue of Microorganisms (GCM) 10K type strain sequencing project: providing services to taxonomists for standard genome sequencing and annotation.</title>
        <authorList>
            <consortium name="The Broad Institute Genomics Platform"/>
            <consortium name="The Broad Institute Genome Sequencing Center for Infectious Disease"/>
            <person name="Wu L."/>
            <person name="Ma J."/>
        </authorList>
    </citation>
    <scope>NUCLEOTIDE SEQUENCE [LARGE SCALE GENOMIC DNA]</scope>
    <source>
        <strain evidence="2">GH52</strain>
    </source>
</reference>
<comment type="caution">
    <text evidence="1">The sequence shown here is derived from an EMBL/GenBank/DDBJ whole genome shotgun (WGS) entry which is preliminary data.</text>
</comment>
<protein>
    <submittedName>
        <fullName evidence="1">Uncharacterized protein</fullName>
    </submittedName>
</protein>
<keyword evidence="2" id="KW-1185">Reference proteome</keyword>
<proteinExistence type="predicted"/>
<dbReference type="Proteomes" id="UP001597362">
    <property type="component" value="Unassembled WGS sequence"/>
</dbReference>